<dbReference type="GO" id="GO:0019646">
    <property type="term" value="P:aerobic electron transport chain"/>
    <property type="evidence" value="ECO:0007669"/>
    <property type="project" value="TreeGrafter"/>
</dbReference>
<dbReference type="InterPro" id="IPR050968">
    <property type="entry name" value="Cytochrome_c_oxidase_bac_sub4"/>
</dbReference>
<dbReference type="KEGG" id="paru:CYR75_10145"/>
<evidence type="ECO:0000256" key="17">
    <source>
        <dbReference type="SAM" id="Phobius"/>
    </source>
</evidence>
<evidence type="ECO:0000256" key="15">
    <source>
        <dbReference type="ARBA" id="ARBA00031887"/>
    </source>
</evidence>
<evidence type="ECO:0000256" key="9">
    <source>
        <dbReference type="ARBA" id="ARBA00022989"/>
    </source>
</evidence>
<feature type="transmembrane region" description="Helical" evidence="17">
    <location>
        <begin position="85"/>
        <end position="107"/>
    </location>
</feature>
<keyword evidence="10" id="KW-0560">Oxidoreductase</keyword>
<dbReference type="Proteomes" id="UP000234882">
    <property type="component" value="Chromosome"/>
</dbReference>
<comment type="subunit">
    <text evidence="3">Heterooctamer of two A chains, two B chains, two C chains and two D chains.</text>
</comment>
<protein>
    <recommendedName>
        <fullName evidence="4">Cytochrome bo(3) ubiquinol oxidase subunit 4</fullName>
    </recommendedName>
    <alternativeName>
        <fullName evidence="16">Cytochrome o ubiquinol oxidase subunit 4</fullName>
    </alternativeName>
    <alternativeName>
        <fullName evidence="13">Oxidase bo(3) subunit 4</fullName>
    </alternativeName>
    <alternativeName>
        <fullName evidence="14">Ubiquinol oxidase polypeptide IV</fullName>
    </alternativeName>
    <alternativeName>
        <fullName evidence="15">Ubiquinol oxidase subunit 4</fullName>
    </alternativeName>
</protein>
<feature type="transmembrane region" description="Helical" evidence="17">
    <location>
        <begin position="24"/>
        <end position="43"/>
    </location>
</feature>
<dbReference type="PANTHER" id="PTHR36835">
    <property type="entry name" value="CYTOCHROME BO(3) UBIQUINOL OXIDASE SUBUNIT 4"/>
    <property type="match status" value="1"/>
</dbReference>
<dbReference type="NCBIfam" id="TIGR02847">
    <property type="entry name" value="CyoD"/>
    <property type="match status" value="1"/>
</dbReference>
<evidence type="ECO:0000256" key="3">
    <source>
        <dbReference type="ARBA" id="ARBA00011700"/>
    </source>
</evidence>
<evidence type="ECO:0000256" key="11">
    <source>
        <dbReference type="ARBA" id="ARBA00023136"/>
    </source>
</evidence>
<evidence type="ECO:0000256" key="4">
    <source>
        <dbReference type="ARBA" id="ARBA00014689"/>
    </source>
</evidence>
<keyword evidence="5" id="KW-0813">Transport</keyword>
<evidence type="ECO:0000256" key="6">
    <source>
        <dbReference type="ARBA" id="ARBA00022475"/>
    </source>
</evidence>
<dbReference type="InterPro" id="IPR014210">
    <property type="entry name" value="Cyt_o_ubiqinol_oxidase_su4"/>
</dbReference>
<dbReference type="PANTHER" id="PTHR36835:SF1">
    <property type="entry name" value="CYTOCHROME BO(3) UBIQUINOL OXIDASE SUBUNIT 4"/>
    <property type="match status" value="1"/>
</dbReference>
<keyword evidence="11 17" id="KW-0472">Membrane</keyword>
<evidence type="ECO:0000313" key="18">
    <source>
        <dbReference type="EMBL" id="AUM74592.1"/>
    </source>
</evidence>
<evidence type="ECO:0000256" key="5">
    <source>
        <dbReference type="ARBA" id="ARBA00022448"/>
    </source>
</evidence>
<accession>A0A2K9MGH9</accession>
<dbReference type="Pfam" id="PF03626">
    <property type="entry name" value="COX4_pro"/>
    <property type="match status" value="1"/>
</dbReference>
<dbReference type="InterPro" id="IPR005171">
    <property type="entry name" value="Cyt_c_oxidase_su4_prok"/>
</dbReference>
<keyword evidence="19" id="KW-1185">Reference proteome</keyword>
<proteinExistence type="inferred from homology"/>
<dbReference type="EMBL" id="CP025583">
    <property type="protein sequence ID" value="AUM74592.1"/>
    <property type="molecule type" value="Genomic_DNA"/>
</dbReference>
<comment type="subcellular location">
    <subcellularLocation>
        <location evidence="1">Cell membrane</location>
        <topology evidence="1">Multi-pass membrane protein</topology>
    </subcellularLocation>
</comment>
<keyword evidence="7 17" id="KW-0812">Transmembrane</keyword>
<name>A0A2K9MGH9_9RHOB</name>
<comment type="similarity">
    <text evidence="2">Belongs to the cytochrome c oxidase bacterial subunit 4 family.</text>
</comment>
<evidence type="ECO:0000256" key="13">
    <source>
        <dbReference type="ARBA" id="ARBA00030071"/>
    </source>
</evidence>
<dbReference type="GO" id="GO:0015078">
    <property type="term" value="F:proton transmembrane transporter activity"/>
    <property type="evidence" value="ECO:0007669"/>
    <property type="project" value="TreeGrafter"/>
</dbReference>
<dbReference type="GO" id="GO:0009319">
    <property type="term" value="C:cytochrome o ubiquinol oxidase complex"/>
    <property type="evidence" value="ECO:0007669"/>
    <property type="project" value="TreeGrafter"/>
</dbReference>
<evidence type="ECO:0000256" key="2">
    <source>
        <dbReference type="ARBA" id="ARBA00008079"/>
    </source>
</evidence>
<dbReference type="RefSeq" id="WP_101499938.1">
    <property type="nucleotide sequence ID" value="NZ_CP025583.1"/>
</dbReference>
<feature type="transmembrane region" description="Helical" evidence="17">
    <location>
        <begin position="55"/>
        <end position="73"/>
    </location>
</feature>
<dbReference type="OrthoDB" id="2375888at2"/>
<evidence type="ECO:0000256" key="16">
    <source>
        <dbReference type="ARBA" id="ARBA00032185"/>
    </source>
</evidence>
<comment type="function">
    <text evidence="12">Cytochrome bo(3) ubiquinol terminal oxidase is the component of the aerobic respiratory chain of E.coli that predominates when cells are grown at high aeration. Has proton pump activity across the membrane in addition to electron transfer, pumping 2 protons/electron.</text>
</comment>
<dbReference type="GO" id="GO:0015990">
    <property type="term" value="P:electron transport coupled proton transport"/>
    <property type="evidence" value="ECO:0007669"/>
    <property type="project" value="InterPro"/>
</dbReference>
<gene>
    <name evidence="18" type="primary">cyoD</name>
    <name evidence="18" type="ORF">CYR75_10145</name>
</gene>
<reference evidence="19" key="1">
    <citation type="submission" date="2017-12" db="EMBL/GenBank/DDBJ databases">
        <title>Genomic analysis of Paracoccus sp. CBA4604.</title>
        <authorList>
            <person name="Roh S.W."/>
            <person name="Kim J.Y."/>
            <person name="Kim J.S."/>
        </authorList>
    </citation>
    <scope>NUCLEOTIDE SEQUENCE [LARGE SCALE GENOMIC DNA]</scope>
    <source>
        <strain evidence="19">CBA4604</strain>
    </source>
</reference>
<keyword evidence="6" id="KW-1003">Cell membrane</keyword>
<dbReference type="GO" id="GO:0009486">
    <property type="term" value="F:cytochrome bo3 ubiquinol oxidase activity"/>
    <property type="evidence" value="ECO:0007669"/>
    <property type="project" value="InterPro"/>
</dbReference>
<dbReference type="AlphaFoldDB" id="A0A2K9MGH9"/>
<evidence type="ECO:0000313" key="19">
    <source>
        <dbReference type="Proteomes" id="UP000234882"/>
    </source>
</evidence>
<evidence type="ECO:0000256" key="8">
    <source>
        <dbReference type="ARBA" id="ARBA00022982"/>
    </source>
</evidence>
<keyword evidence="9 17" id="KW-1133">Transmembrane helix</keyword>
<keyword evidence="8" id="KW-0249">Electron transport</keyword>
<evidence type="ECO:0000256" key="14">
    <source>
        <dbReference type="ARBA" id="ARBA00030211"/>
    </source>
</evidence>
<evidence type="ECO:0000256" key="12">
    <source>
        <dbReference type="ARBA" id="ARBA00025694"/>
    </source>
</evidence>
<evidence type="ECO:0000256" key="10">
    <source>
        <dbReference type="ARBA" id="ARBA00023002"/>
    </source>
</evidence>
<evidence type="ECO:0000256" key="7">
    <source>
        <dbReference type="ARBA" id="ARBA00022692"/>
    </source>
</evidence>
<organism evidence="18 19">
    <name type="scientific">Paracoccus jeotgali</name>
    <dbReference type="NCBI Taxonomy" id="2065379"/>
    <lineage>
        <taxon>Bacteria</taxon>
        <taxon>Pseudomonadati</taxon>
        <taxon>Pseudomonadota</taxon>
        <taxon>Alphaproteobacteria</taxon>
        <taxon>Rhodobacterales</taxon>
        <taxon>Paracoccaceae</taxon>
        <taxon>Paracoccus</taxon>
    </lineage>
</organism>
<evidence type="ECO:0000256" key="1">
    <source>
        <dbReference type="ARBA" id="ARBA00004651"/>
    </source>
</evidence>
<sequence>MRSDHATDDDALGEGFPQGTLRGYLTGFGLSVILTAIPFYIVMTGGLDTRLLTMLAVLGCAVAQMLVHAVFFLHMTPRAEGGWPLVSLFFMLILLVIVVVGTLWVMYHMDSNMMPGMAPALTDTPVPLDTGGR</sequence>
<dbReference type="GO" id="GO:0005886">
    <property type="term" value="C:plasma membrane"/>
    <property type="evidence" value="ECO:0007669"/>
    <property type="project" value="UniProtKB-SubCell"/>
</dbReference>